<evidence type="ECO:0000256" key="1">
    <source>
        <dbReference type="ARBA" id="ARBA00004196"/>
    </source>
</evidence>
<evidence type="ECO:0000256" key="3">
    <source>
        <dbReference type="SAM" id="MobiDB-lite"/>
    </source>
</evidence>
<comment type="subcellular location">
    <subcellularLocation>
        <location evidence="1">Cell envelope</location>
    </subcellularLocation>
</comment>
<protein>
    <submittedName>
        <fullName evidence="5">HlyD family efflux transporter periplasmic adaptor subunit</fullName>
    </submittedName>
</protein>
<dbReference type="Proteomes" id="UP000324927">
    <property type="component" value="Unassembled WGS sequence"/>
</dbReference>
<keyword evidence="4" id="KW-1133">Transmembrane helix</keyword>
<gene>
    <name evidence="5" type="ORF">FZ942_22810</name>
</gene>
<sequence>MSAAMAQTPPQQTAPPQGGGPQVGAPQGGAQPVNGLLMLLELQRQAWRQATAPELRYHIVNQTRRLIAYRQAAFLTVGERGRATLEAVSNIAVLEPNAPFAQWLEEAVRAVATGEHANSVHVVDPATLPASVRSAWGEWGPAQVLWCPLRKPETPREPPRETVPAAAPESRDKTVPPLAGLWLGRDEPWTDGEILLLSHLTEGYGHAWWALSGKRAKRHGLRRALLPLLMLLAVAGALAIPVPMSTLAPAEIQTRNPVIVAAPLDGVIERFHVQPNQAVAAGQPLFSFESTVLRSRFEVARKGLTQAEAELLTASQAAFADPQTKARVAQLRAQVELRRAEMALARDLLDRVTVKAERAGIAVFTDVNDWLGKPVSVGERVLTLADPQAPEIDIMVPVGDALVLEPGSPVELFLNVDPLHPLQARLTHASYEAGLSAAGVLSYRVKAALESGRSLGETPPRIGLRGTAKILGDRVPLALYLFRRPLALLRQSLGI</sequence>
<dbReference type="EMBL" id="VTTN01000010">
    <property type="protein sequence ID" value="KAA0593727.1"/>
    <property type="molecule type" value="Genomic_DNA"/>
</dbReference>
<feature type="compositionally biased region" description="Basic and acidic residues" evidence="3">
    <location>
        <begin position="151"/>
        <end position="160"/>
    </location>
</feature>
<dbReference type="SUPFAM" id="SSF111369">
    <property type="entry name" value="HlyD-like secretion proteins"/>
    <property type="match status" value="1"/>
</dbReference>
<evidence type="ECO:0000313" key="5">
    <source>
        <dbReference type="EMBL" id="KAA0593727.1"/>
    </source>
</evidence>
<keyword evidence="6" id="KW-1185">Reference proteome</keyword>
<dbReference type="GO" id="GO:0030313">
    <property type="term" value="C:cell envelope"/>
    <property type="evidence" value="ECO:0007669"/>
    <property type="project" value="UniProtKB-SubCell"/>
</dbReference>
<evidence type="ECO:0000313" key="6">
    <source>
        <dbReference type="Proteomes" id="UP000324927"/>
    </source>
</evidence>
<dbReference type="Gene3D" id="2.40.50.100">
    <property type="match status" value="1"/>
</dbReference>
<feature type="region of interest" description="Disordered" evidence="3">
    <location>
        <begin position="151"/>
        <end position="173"/>
    </location>
</feature>
<dbReference type="Gene3D" id="1.10.287.470">
    <property type="entry name" value="Helix hairpin bin"/>
    <property type="match status" value="1"/>
</dbReference>
<comment type="caution">
    <text evidence="5">The sequence shown here is derived from an EMBL/GenBank/DDBJ whole genome shotgun (WGS) entry which is preliminary data.</text>
</comment>
<feature type="transmembrane region" description="Helical" evidence="4">
    <location>
        <begin position="224"/>
        <end position="244"/>
    </location>
</feature>
<reference evidence="5 6" key="1">
    <citation type="submission" date="2019-08" db="EMBL/GenBank/DDBJ databases">
        <authorList>
            <person name="Grouzdev D."/>
            <person name="Tikhonova E."/>
            <person name="Kravchenko I."/>
        </authorList>
    </citation>
    <scope>NUCLEOTIDE SEQUENCE [LARGE SCALE GENOMIC DNA]</scope>
    <source>
        <strain evidence="5 6">59b</strain>
    </source>
</reference>
<accession>A0A5A9GHC4</accession>
<feature type="region of interest" description="Disordered" evidence="3">
    <location>
        <begin position="1"/>
        <end position="28"/>
    </location>
</feature>
<organism evidence="5 6">
    <name type="scientific">Azospirillum lipoferum</name>
    <dbReference type="NCBI Taxonomy" id="193"/>
    <lineage>
        <taxon>Bacteria</taxon>
        <taxon>Pseudomonadati</taxon>
        <taxon>Pseudomonadota</taxon>
        <taxon>Alphaproteobacteria</taxon>
        <taxon>Rhodospirillales</taxon>
        <taxon>Azospirillaceae</taxon>
        <taxon>Azospirillum</taxon>
    </lineage>
</organism>
<keyword evidence="2" id="KW-0175">Coiled coil</keyword>
<dbReference type="PANTHER" id="PTHR32347:SF23">
    <property type="entry name" value="BLL5650 PROTEIN"/>
    <property type="match status" value="1"/>
</dbReference>
<dbReference type="PANTHER" id="PTHR32347">
    <property type="entry name" value="EFFLUX SYSTEM COMPONENT YKNX-RELATED"/>
    <property type="match status" value="1"/>
</dbReference>
<feature type="compositionally biased region" description="Low complexity" evidence="3">
    <location>
        <begin position="1"/>
        <end position="16"/>
    </location>
</feature>
<evidence type="ECO:0000256" key="2">
    <source>
        <dbReference type="ARBA" id="ARBA00023054"/>
    </source>
</evidence>
<proteinExistence type="predicted"/>
<dbReference type="AlphaFoldDB" id="A0A5A9GHC4"/>
<dbReference type="OrthoDB" id="9763546at2"/>
<keyword evidence="4" id="KW-0812">Transmembrane</keyword>
<dbReference type="InterPro" id="IPR050465">
    <property type="entry name" value="UPF0194_transport"/>
</dbReference>
<keyword evidence="4" id="KW-0472">Membrane</keyword>
<name>A0A5A9GHC4_AZOLI</name>
<dbReference type="RefSeq" id="WP_149233393.1">
    <property type="nucleotide sequence ID" value="NZ_JALJXJ010000024.1"/>
</dbReference>
<evidence type="ECO:0000256" key="4">
    <source>
        <dbReference type="SAM" id="Phobius"/>
    </source>
</evidence>